<evidence type="ECO:0000256" key="1">
    <source>
        <dbReference type="ARBA" id="ARBA00004141"/>
    </source>
</evidence>
<protein>
    <submittedName>
        <fullName evidence="10">Pheromone-regulated membrane protein prm10</fullName>
    </submittedName>
</protein>
<accession>V2YZE9</accession>
<evidence type="ECO:0000313" key="11">
    <source>
        <dbReference type="Proteomes" id="UP000017559"/>
    </source>
</evidence>
<organism evidence="10 11">
    <name type="scientific">Moniliophthora roreri (strain MCA 2997)</name>
    <name type="common">Cocoa frosty pod rot fungus</name>
    <name type="synonym">Crinipellis roreri</name>
    <dbReference type="NCBI Taxonomy" id="1381753"/>
    <lineage>
        <taxon>Eukaryota</taxon>
        <taxon>Fungi</taxon>
        <taxon>Dikarya</taxon>
        <taxon>Basidiomycota</taxon>
        <taxon>Agaricomycotina</taxon>
        <taxon>Agaricomycetes</taxon>
        <taxon>Agaricomycetidae</taxon>
        <taxon>Agaricales</taxon>
        <taxon>Marasmiineae</taxon>
        <taxon>Marasmiaceae</taxon>
        <taxon>Moniliophthora</taxon>
    </lineage>
</organism>
<evidence type="ECO:0000256" key="5">
    <source>
        <dbReference type="ARBA" id="ARBA00034125"/>
    </source>
</evidence>
<comment type="similarity">
    <text evidence="5">Belongs to the ThrE exporter (TC 2.A.79) family.</text>
</comment>
<proteinExistence type="inferred from homology"/>
<dbReference type="GO" id="GO:0022857">
    <property type="term" value="F:transmembrane transporter activity"/>
    <property type="evidence" value="ECO:0007669"/>
    <property type="project" value="InterPro"/>
</dbReference>
<keyword evidence="3 7" id="KW-1133">Transmembrane helix</keyword>
<feature type="domain" description="Threonine/serine exporter-like N-terminal" evidence="8">
    <location>
        <begin position="245"/>
        <end position="484"/>
    </location>
</feature>
<feature type="transmembrane region" description="Helical" evidence="7">
    <location>
        <begin position="639"/>
        <end position="660"/>
    </location>
</feature>
<keyword evidence="11" id="KW-1185">Reference proteome</keyword>
<evidence type="ECO:0000256" key="4">
    <source>
        <dbReference type="ARBA" id="ARBA00023136"/>
    </source>
</evidence>
<dbReference type="InterPro" id="IPR024528">
    <property type="entry name" value="ThrE_2"/>
</dbReference>
<keyword evidence="2 7" id="KW-0812">Transmembrane</keyword>
<feature type="transmembrane region" description="Helical" evidence="7">
    <location>
        <begin position="428"/>
        <end position="453"/>
    </location>
</feature>
<evidence type="ECO:0000256" key="2">
    <source>
        <dbReference type="ARBA" id="ARBA00022692"/>
    </source>
</evidence>
<sequence length="674" mass="72874">MKAARKPGHISDSPETDSAQSSTPPSPPTSRSGPLLKEKSSYSSFHLPLGFGTGSRPAQARNAGGVFGSLIASTGNISGVAAPTNSTLVPSVKRPGYHLSRYSGMAATTAPRARPRPASLMELDASMDIIEEPSLPRSDTHLVQTPVSAYISPAQITKDSSSDTGPYTGSFAGKRPKWTAVLKDLPSTPTPTPTSGSEGERGEWIGDAWLAEKERRERERKEKKRRKKAEIYITRHVAQIIQRQEFILKLARVMMMFGAPAHRLQSQIKATARVLEVEISCMYLPDVMLISFDDSHTGTSQVKFLRQSSSLDLGKLSDAYKVYWKVIHDETSVSSASQELDELMRKPQIYNWWQSILIGGFCSAAICSVSFAGSFIDSVVVFPLGGLLVAIQMLSVRNELYSNVFEITVATLFSFLSGALAATGKICYSAVASASVVLILPGFIVLSGALEVLSRNIVSGSVRMCYAVVYCLFLGFGLAVGAEVFKKLTGQRVLGLDDTTCANSHTSSVWWRSDAGPYWAFLTVPMFSLFLTMRNQQRLLRKEMLVTIAIACVGWVTNHFVSTVFVGQNDISAAVGAFAVGFVANMYGRFFRGNAFVIMITGILFQVPSGLGNNGLLVFVSQQSSGSSESYLSGFQTALQLISVAIGLTVGLGISLFLAYPIQSRKRAGGIFSL</sequence>
<reference evidence="10 11" key="1">
    <citation type="journal article" date="2014" name="BMC Genomics">
        <title>Genome and secretome analysis of the hemibiotrophic fungal pathogen, Moniliophthora roreri, which causes frosty pod rot disease of cacao: mechanisms of the biotrophic and necrotrophic phases.</title>
        <authorList>
            <person name="Meinhardt L.W."/>
            <person name="Costa G.G.L."/>
            <person name="Thomazella D.P.T."/>
            <person name="Teixeira P.J.P.L."/>
            <person name="Carazzolle M.F."/>
            <person name="Schuster S.C."/>
            <person name="Carlson J.E."/>
            <person name="Guiltinan M.J."/>
            <person name="Mieczkowski P."/>
            <person name="Farmer A."/>
            <person name="Ramaraj T."/>
            <person name="Crozier J."/>
            <person name="Davis R.E."/>
            <person name="Shao J."/>
            <person name="Melnick R.L."/>
            <person name="Pereira G.A.G."/>
            <person name="Bailey B.A."/>
        </authorList>
    </citation>
    <scope>NUCLEOTIDE SEQUENCE [LARGE SCALE GENOMIC DNA]</scope>
    <source>
        <strain evidence="10 11">MCA 2997</strain>
    </source>
</reference>
<feature type="region of interest" description="Disordered" evidence="6">
    <location>
        <begin position="182"/>
        <end position="206"/>
    </location>
</feature>
<feature type="transmembrane region" description="Helical" evidence="7">
    <location>
        <begin position="516"/>
        <end position="533"/>
    </location>
</feature>
<dbReference type="HOGENOM" id="CLU_007078_4_2_1"/>
<evidence type="ECO:0000256" key="3">
    <source>
        <dbReference type="ARBA" id="ARBA00022989"/>
    </source>
</evidence>
<feature type="transmembrane region" description="Helical" evidence="7">
    <location>
        <begin position="571"/>
        <end position="588"/>
    </location>
</feature>
<evidence type="ECO:0000256" key="7">
    <source>
        <dbReference type="SAM" id="Phobius"/>
    </source>
</evidence>
<feature type="transmembrane region" description="Helical" evidence="7">
    <location>
        <begin position="465"/>
        <end position="485"/>
    </location>
</feature>
<keyword evidence="4 7" id="KW-0472">Membrane</keyword>
<feature type="transmembrane region" description="Helical" evidence="7">
    <location>
        <begin position="403"/>
        <end position="422"/>
    </location>
</feature>
<feature type="transmembrane region" description="Helical" evidence="7">
    <location>
        <begin position="379"/>
        <end position="396"/>
    </location>
</feature>
<dbReference type="AlphaFoldDB" id="V2YZE9"/>
<name>V2YZE9_MONRO</name>
<gene>
    <name evidence="10" type="ORF">Moror_6310</name>
</gene>
<dbReference type="InterPro" id="IPR051361">
    <property type="entry name" value="ThrE/Ser_Exporter"/>
</dbReference>
<dbReference type="PANTHER" id="PTHR31082">
    <property type="entry name" value="PHEROMONE-REGULATED MEMBRANE PROTEIN 10"/>
    <property type="match status" value="1"/>
</dbReference>
<dbReference type="Proteomes" id="UP000017559">
    <property type="component" value="Unassembled WGS sequence"/>
</dbReference>
<dbReference type="Pfam" id="PF06738">
    <property type="entry name" value="ThrE"/>
    <property type="match status" value="1"/>
</dbReference>
<evidence type="ECO:0000259" key="9">
    <source>
        <dbReference type="Pfam" id="PF12821"/>
    </source>
</evidence>
<dbReference type="OrthoDB" id="413008at2759"/>
<dbReference type="KEGG" id="mrr:Moror_6310"/>
<feature type="transmembrane region" description="Helical" evidence="7">
    <location>
        <begin position="595"/>
        <end position="619"/>
    </location>
</feature>
<dbReference type="GO" id="GO:0016020">
    <property type="term" value="C:membrane"/>
    <property type="evidence" value="ECO:0007669"/>
    <property type="project" value="UniProtKB-SubCell"/>
</dbReference>
<feature type="domain" description="Threonine/Serine exporter ThrE" evidence="9">
    <location>
        <begin position="541"/>
        <end position="655"/>
    </location>
</feature>
<feature type="region of interest" description="Disordered" evidence="6">
    <location>
        <begin position="1"/>
        <end position="39"/>
    </location>
</feature>
<dbReference type="InterPro" id="IPR010619">
    <property type="entry name" value="ThrE-like_N"/>
</dbReference>
<dbReference type="PANTHER" id="PTHR31082:SF4">
    <property type="entry name" value="PHEROMONE-REGULATED MEMBRANE PROTEIN 10"/>
    <property type="match status" value="1"/>
</dbReference>
<evidence type="ECO:0000259" key="8">
    <source>
        <dbReference type="Pfam" id="PF06738"/>
    </source>
</evidence>
<evidence type="ECO:0000313" key="10">
    <source>
        <dbReference type="EMBL" id="ESK97089.1"/>
    </source>
</evidence>
<dbReference type="EMBL" id="AWSO01000035">
    <property type="protein sequence ID" value="ESK97089.1"/>
    <property type="molecule type" value="Genomic_DNA"/>
</dbReference>
<evidence type="ECO:0000256" key="6">
    <source>
        <dbReference type="SAM" id="MobiDB-lite"/>
    </source>
</evidence>
<feature type="transmembrane region" description="Helical" evidence="7">
    <location>
        <begin position="545"/>
        <end position="565"/>
    </location>
</feature>
<comment type="caution">
    <text evidence="10">The sequence shown here is derived from an EMBL/GenBank/DDBJ whole genome shotgun (WGS) entry which is preliminary data.</text>
</comment>
<dbReference type="Pfam" id="PF12821">
    <property type="entry name" value="ThrE_2"/>
    <property type="match status" value="1"/>
</dbReference>
<comment type="subcellular location">
    <subcellularLocation>
        <location evidence="1">Membrane</location>
        <topology evidence="1">Multi-pass membrane protein</topology>
    </subcellularLocation>
</comment>